<feature type="transmembrane region" description="Helical" evidence="4">
    <location>
        <begin position="95"/>
        <end position="115"/>
    </location>
</feature>
<gene>
    <name evidence="6" type="ORF">SAMN04488116_3126</name>
</gene>
<dbReference type="PANTHER" id="PTHR43280">
    <property type="entry name" value="ARAC-FAMILY TRANSCRIPTIONAL REGULATOR"/>
    <property type="match status" value="1"/>
</dbReference>
<evidence type="ECO:0000256" key="2">
    <source>
        <dbReference type="ARBA" id="ARBA00023125"/>
    </source>
</evidence>
<feature type="transmembrane region" description="Helical" evidence="4">
    <location>
        <begin position="61"/>
        <end position="83"/>
    </location>
</feature>
<feature type="transmembrane region" description="Helical" evidence="4">
    <location>
        <begin position="127"/>
        <end position="152"/>
    </location>
</feature>
<dbReference type="Proteomes" id="UP000184532">
    <property type="component" value="Unassembled WGS sequence"/>
</dbReference>
<dbReference type="OrthoDB" id="9779074at2"/>
<dbReference type="GO" id="GO:0043565">
    <property type="term" value="F:sequence-specific DNA binding"/>
    <property type="evidence" value="ECO:0007669"/>
    <property type="project" value="InterPro"/>
</dbReference>
<proteinExistence type="predicted"/>
<evidence type="ECO:0000256" key="1">
    <source>
        <dbReference type="ARBA" id="ARBA00023015"/>
    </source>
</evidence>
<keyword evidence="1" id="KW-0805">Transcription regulation</keyword>
<feature type="transmembrane region" description="Helical" evidence="4">
    <location>
        <begin position="173"/>
        <end position="198"/>
    </location>
</feature>
<dbReference type="Gene3D" id="1.10.10.60">
    <property type="entry name" value="Homeodomain-like"/>
    <property type="match status" value="2"/>
</dbReference>
<keyword evidence="3" id="KW-0804">Transcription</keyword>
<dbReference type="EMBL" id="FQWL01000006">
    <property type="protein sequence ID" value="SHG97956.1"/>
    <property type="molecule type" value="Genomic_DNA"/>
</dbReference>
<dbReference type="Pfam" id="PF12833">
    <property type="entry name" value="HTH_18"/>
    <property type="match status" value="1"/>
</dbReference>
<name>A0A1M5P830_9FLAO</name>
<keyword evidence="4" id="KW-1133">Transmembrane helix</keyword>
<accession>A0A1M5P830</accession>
<feature type="domain" description="HTH araC/xylS-type" evidence="5">
    <location>
        <begin position="256"/>
        <end position="360"/>
    </location>
</feature>
<dbReference type="InterPro" id="IPR009057">
    <property type="entry name" value="Homeodomain-like_sf"/>
</dbReference>
<dbReference type="SUPFAM" id="SSF46689">
    <property type="entry name" value="Homeodomain-like"/>
    <property type="match status" value="1"/>
</dbReference>
<dbReference type="GO" id="GO:0003700">
    <property type="term" value="F:DNA-binding transcription factor activity"/>
    <property type="evidence" value="ECO:0007669"/>
    <property type="project" value="InterPro"/>
</dbReference>
<evidence type="ECO:0000256" key="4">
    <source>
        <dbReference type="SAM" id="Phobius"/>
    </source>
</evidence>
<keyword evidence="7" id="KW-1185">Reference proteome</keyword>
<dbReference type="PANTHER" id="PTHR43280:SF29">
    <property type="entry name" value="ARAC-FAMILY TRANSCRIPTIONAL REGULATOR"/>
    <property type="match status" value="1"/>
</dbReference>
<feature type="transmembrane region" description="Helical" evidence="4">
    <location>
        <begin position="6"/>
        <end position="28"/>
    </location>
</feature>
<protein>
    <submittedName>
        <fullName evidence="6">AraC-type DNA-binding protein</fullName>
    </submittedName>
</protein>
<evidence type="ECO:0000313" key="7">
    <source>
        <dbReference type="Proteomes" id="UP000184532"/>
    </source>
</evidence>
<evidence type="ECO:0000313" key="6">
    <source>
        <dbReference type="EMBL" id="SHG97956.1"/>
    </source>
</evidence>
<keyword evidence="4" id="KW-0812">Transmembrane</keyword>
<dbReference type="InterPro" id="IPR018060">
    <property type="entry name" value="HTH_AraC"/>
</dbReference>
<feature type="transmembrane region" description="Helical" evidence="4">
    <location>
        <begin position="37"/>
        <end position="55"/>
    </location>
</feature>
<feature type="transmembrane region" description="Helical" evidence="4">
    <location>
        <begin position="210"/>
        <end position="227"/>
    </location>
</feature>
<sequence length="360" mass="41842">MNLSLNPFQFIFLLGGVHGLLIFFAVILKKNRGKNRLIFSLFLLSISLACIKIALQEIFPVFWSTFPIPLLFQFAWGPLLLLYTRSILYNKFASTAFNFSLFIPSFLFDFLFVLVSKLGIIDLELFYQMSFIIDIAAAIHFSFFIFQSIGVLKSYRKGLEGFYSNISEETINWLVSLYIICGVMLVCWLLYILSSLYLSSFDLPFANLKTYYFSYIWLSATIYYLVYRWHVGSSIQQIDKPVKSRKSVKRLLYDPNEIFEQVSKNKYYLDPKLTLKKLANQMELNINDLSQTINIGLGKTFSDFINELRVDEVKQKIHDPKYAHLNYLGIAMESGFNSKATFNRAFKKFTGENPTTYLKK</sequence>
<evidence type="ECO:0000259" key="5">
    <source>
        <dbReference type="PROSITE" id="PS01124"/>
    </source>
</evidence>
<organism evidence="6 7">
    <name type="scientific">Flagellimonas flava</name>
    <dbReference type="NCBI Taxonomy" id="570519"/>
    <lineage>
        <taxon>Bacteria</taxon>
        <taxon>Pseudomonadati</taxon>
        <taxon>Bacteroidota</taxon>
        <taxon>Flavobacteriia</taxon>
        <taxon>Flavobacteriales</taxon>
        <taxon>Flavobacteriaceae</taxon>
        <taxon>Flagellimonas</taxon>
    </lineage>
</organism>
<dbReference type="AlphaFoldDB" id="A0A1M5P830"/>
<keyword evidence="4" id="KW-0472">Membrane</keyword>
<dbReference type="STRING" id="570519.SAMN04488116_3126"/>
<reference evidence="7" key="1">
    <citation type="submission" date="2016-11" db="EMBL/GenBank/DDBJ databases">
        <authorList>
            <person name="Varghese N."/>
            <person name="Submissions S."/>
        </authorList>
    </citation>
    <scope>NUCLEOTIDE SEQUENCE [LARGE SCALE GENOMIC DNA]</scope>
    <source>
        <strain evidence="7">DSM 22638</strain>
    </source>
</reference>
<dbReference type="SMART" id="SM00342">
    <property type="entry name" value="HTH_ARAC"/>
    <property type="match status" value="1"/>
</dbReference>
<evidence type="ECO:0000256" key="3">
    <source>
        <dbReference type="ARBA" id="ARBA00023163"/>
    </source>
</evidence>
<keyword evidence="2 6" id="KW-0238">DNA-binding</keyword>
<dbReference type="RefSeq" id="WP_073181261.1">
    <property type="nucleotide sequence ID" value="NZ_FQWL01000006.1"/>
</dbReference>
<dbReference type="PROSITE" id="PS01124">
    <property type="entry name" value="HTH_ARAC_FAMILY_2"/>
    <property type="match status" value="1"/>
</dbReference>